<dbReference type="PANTHER" id="PTHR43280">
    <property type="entry name" value="ARAC-FAMILY TRANSCRIPTIONAL REGULATOR"/>
    <property type="match status" value="1"/>
</dbReference>
<protein>
    <submittedName>
        <fullName evidence="5">AraC family transcriptional regulator</fullName>
    </submittedName>
</protein>
<dbReference type="Proteomes" id="UP001324380">
    <property type="component" value="Chromosome"/>
</dbReference>
<dbReference type="RefSeq" id="WP_321562729.1">
    <property type="nucleotide sequence ID" value="NZ_CP139558.1"/>
</dbReference>
<dbReference type="SUPFAM" id="SSF51182">
    <property type="entry name" value="RmlC-like cupins"/>
    <property type="match status" value="1"/>
</dbReference>
<accession>A0ABZ0TR26</accession>
<dbReference type="InterPro" id="IPR018062">
    <property type="entry name" value="HTH_AraC-typ_CS"/>
</dbReference>
<gene>
    <name evidence="5" type="ORF">SNE25_30210</name>
</gene>
<evidence type="ECO:0000313" key="5">
    <source>
        <dbReference type="EMBL" id="WPU93595.1"/>
    </source>
</evidence>
<feature type="domain" description="HTH araC/xylS-type" evidence="4">
    <location>
        <begin position="194"/>
        <end position="292"/>
    </location>
</feature>
<keyword evidence="1" id="KW-0805">Transcription regulation</keyword>
<evidence type="ECO:0000256" key="1">
    <source>
        <dbReference type="ARBA" id="ARBA00023015"/>
    </source>
</evidence>
<dbReference type="SMART" id="SM00342">
    <property type="entry name" value="HTH_ARAC"/>
    <property type="match status" value="1"/>
</dbReference>
<dbReference type="PROSITE" id="PS00041">
    <property type="entry name" value="HTH_ARAC_FAMILY_1"/>
    <property type="match status" value="1"/>
</dbReference>
<dbReference type="Gene3D" id="1.10.10.60">
    <property type="entry name" value="Homeodomain-like"/>
    <property type="match status" value="2"/>
</dbReference>
<organism evidence="5 6">
    <name type="scientific">Mucilaginibacter sabulilitoris</name>
    <dbReference type="NCBI Taxonomy" id="1173583"/>
    <lineage>
        <taxon>Bacteria</taxon>
        <taxon>Pseudomonadati</taxon>
        <taxon>Bacteroidota</taxon>
        <taxon>Sphingobacteriia</taxon>
        <taxon>Sphingobacteriales</taxon>
        <taxon>Sphingobacteriaceae</taxon>
        <taxon>Mucilaginibacter</taxon>
    </lineage>
</organism>
<name>A0ABZ0TR26_9SPHI</name>
<sequence length="305" mass="35217">MPQAQRIAQKPHLLKIIPSLGNSIIIKGDEIVWNNPWHFHPEIELLYCIKARGTNFIGNNISAIEEGEILLFGKNLPHTRQRDKEFYRQYPNESIQTIVVQFKECFLGQDFFQVKEFSHIKQLLDKAQQGIKLTGSLKDEISEKLVHLTKLSETSAILELLSILNIIAHSEEYIFLNPLSYLKEVNDKDSRKINTIYSYTAQHFKDAVSLPVVADLINLTPSAFCRYFKTRTRKSYFDYLSEVRISYACELLMENNLDISEICFSSGFNSLSNFHKLFKRIVKSTPSEYREKGNKKVSGALTVKR</sequence>
<dbReference type="InterPro" id="IPR020449">
    <property type="entry name" value="Tscrpt_reg_AraC-type_HTH"/>
</dbReference>
<dbReference type="EMBL" id="CP139558">
    <property type="protein sequence ID" value="WPU93595.1"/>
    <property type="molecule type" value="Genomic_DNA"/>
</dbReference>
<dbReference type="Pfam" id="PF12833">
    <property type="entry name" value="HTH_18"/>
    <property type="match status" value="1"/>
</dbReference>
<evidence type="ECO:0000259" key="4">
    <source>
        <dbReference type="PROSITE" id="PS01124"/>
    </source>
</evidence>
<keyword evidence="6" id="KW-1185">Reference proteome</keyword>
<dbReference type="PRINTS" id="PR00032">
    <property type="entry name" value="HTHARAC"/>
</dbReference>
<proteinExistence type="predicted"/>
<dbReference type="SUPFAM" id="SSF46689">
    <property type="entry name" value="Homeodomain-like"/>
    <property type="match status" value="1"/>
</dbReference>
<evidence type="ECO:0000313" key="6">
    <source>
        <dbReference type="Proteomes" id="UP001324380"/>
    </source>
</evidence>
<keyword evidence="3" id="KW-0804">Transcription</keyword>
<dbReference type="PROSITE" id="PS01124">
    <property type="entry name" value="HTH_ARAC_FAMILY_2"/>
    <property type="match status" value="1"/>
</dbReference>
<dbReference type="InterPro" id="IPR009057">
    <property type="entry name" value="Homeodomain-like_sf"/>
</dbReference>
<evidence type="ECO:0000256" key="3">
    <source>
        <dbReference type="ARBA" id="ARBA00023163"/>
    </source>
</evidence>
<dbReference type="InterPro" id="IPR011051">
    <property type="entry name" value="RmlC_Cupin_sf"/>
</dbReference>
<keyword evidence="2" id="KW-0238">DNA-binding</keyword>
<reference evidence="5 6" key="1">
    <citation type="submission" date="2023-11" db="EMBL/GenBank/DDBJ databases">
        <title>Analysis of the Genomes of Mucilaginibacter gossypii cycad 4 and M. sabulilitoris SNA2: microbes with the potential for plant growth promotion.</title>
        <authorList>
            <person name="Hirsch A.M."/>
            <person name="Humm E."/>
            <person name="Rubbi M."/>
            <person name="Del Vecchio G."/>
            <person name="Ha S.M."/>
            <person name="Pellegrini M."/>
            <person name="Gunsalus R.P."/>
        </authorList>
    </citation>
    <scope>NUCLEOTIDE SEQUENCE [LARGE SCALE GENOMIC DNA]</scope>
    <source>
        <strain evidence="5 6">SNA2</strain>
    </source>
</reference>
<dbReference type="PANTHER" id="PTHR43280:SF34">
    <property type="entry name" value="ARAC-FAMILY TRANSCRIPTIONAL REGULATOR"/>
    <property type="match status" value="1"/>
</dbReference>
<evidence type="ECO:0000256" key="2">
    <source>
        <dbReference type="ARBA" id="ARBA00023125"/>
    </source>
</evidence>
<dbReference type="InterPro" id="IPR018060">
    <property type="entry name" value="HTH_AraC"/>
</dbReference>